<dbReference type="EMBL" id="JACGCM010000310">
    <property type="protein sequence ID" value="KAF6173816.1"/>
    <property type="molecule type" value="Genomic_DNA"/>
</dbReference>
<evidence type="ECO:0000256" key="3">
    <source>
        <dbReference type="ARBA" id="ARBA00016903"/>
    </source>
</evidence>
<evidence type="ECO:0000313" key="11">
    <source>
        <dbReference type="EMBL" id="KAF6173816.1"/>
    </source>
</evidence>
<comment type="subcellular location">
    <subcellularLocation>
        <location evidence="1">Nucleus</location>
    </subcellularLocation>
</comment>
<dbReference type="GO" id="GO:0051306">
    <property type="term" value="P:mitotic sister chromatid separation"/>
    <property type="evidence" value="ECO:0007669"/>
    <property type="project" value="TreeGrafter"/>
</dbReference>
<evidence type="ECO:0000256" key="5">
    <source>
        <dbReference type="ARBA" id="ARBA00023242"/>
    </source>
</evidence>
<dbReference type="PANTHER" id="PTHR14324">
    <property type="entry name" value="CONDENSIN-2 COMPLEX SUBUNIT H2"/>
    <property type="match status" value="1"/>
</dbReference>
<evidence type="ECO:0000259" key="8">
    <source>
        <dbReference type="Pfam" id="PF06278"/>
    </source>
</evidence>
<keyword evidence="12" id="KW-1185">Reference proteome</keyword>
<feature type="region of interest" description="Disordered" evidence="7">
    <location>
        <begin position="624"/>
        <end position="650"/>
    </location>
</feature>
<comment type="caution">
    <text evidence="11">The sequence shown here is derived from an EMBL/GenBank/DDBJ whole genome shotgun (WGS) entry which is preliminary data.</text>
</comment>
<feature type="domain" description="Condensin II complex subunit H2 N-terminal" evidence="8">
    <location>
        <begin position="15"/>
        <end position="133"/>
    </location>
</feature>
<feature type="region of interest" description="Disordered" evidence="7">
    <location>
        <begin position="270"/>
        <end position="321"/>
    </location>
</feature>
<feature type="domain" description="Condensin-2 complex subunit H2 C-terminal" evidence="9">
    <location>
        <begin position="488"/>
        <end position="622"/>
    </location>
</feature>
<dbReference type="Proteomes" id="UP000541444">
    <property type="component" value="Unassembled WGS sequence"/>
</dbReference>
<dbReference type="Pfam" id="PF16858">
    <property type="entry name" value="CNDH2_C"/>
    <property type="match status" value="1"/>
</dbReference>
<evidence type="ECO:0000259" key="9">
    <source>
        <dbReference type="Pfam" id="PF16858"/>
    </source>
</evidence>
<feature type="compositionally biased region" description="Acidic residues" evidence="7">
    <location>
        <begin position="296"/>
        <end position="306"/>
    </location>
</feature>
<feature type="compositionally biased region" description="Acidic residues" evidence="7">
    <location>
        <begin position="407"/>
        <end position="422"/>
    </location>
</feature>
<dbReference type="Pfam" id="PF06278">
    <property type="entry name" value="CNDH2_N"/>
    <property type="match status" value="1"/>
</dbReference>
<dbReference type="GO" id="GO:0000796">
    <property type="term" value="C:condensin complex"/>
    <property type="evidence" value="ECO:0007669"/>
    <property type="project" value="TreeGrafter"/>
</dbReference>
<evidence type="ECO:0000256" key="7">
    <source>
        <dbReference type="SAM" id="MobiDB-lite"/>
    </source>
</evidence>
<dbReference type="GO" id="GO:0003682">
    <property type="term" value="F:chromatin binding"/>
    <property type="evidence" value="ECO:0007669"/>
    <property type="project" value="TreeGrafter"/>
</dbReference>
<keyword evidence="4" id="KW-0226">DNA condensation</keyword>
<keyword evidence="5" id="KW-0539">Nucleus</keyword>
<dbReference type="InterPro" id="IPR031739">
    <property type="entry name" value="Ncaph2"/>
</dbReference>
<accession>A0A7J7P2Y7</accession>
<name>A0A7J7P2Y7_9MAGN</name>
<dbReference type="GO" id="GO:0010032">
    <property type="term" value="P:meiotic chromosome condensation"/>
    <property type="evidence" value="ECO:0007669"/>
    <property type="project" value="TreeGrafter"/>
</dbReference>
<protein>
    <recommendedName>
        <fullName evidence="3">Condensin-2 complex subunit H2</fullName>
    </recommendedName>
    <alternativeName>
        <fullName evidence="6">Non-SMC condensin II complex subunit H2</fullName>
    </alternativeName>
</protein>
<gene>
    <name evidence="11" type="ORF">GIB67_003817</name>
</gene>
<feature type="region of interest" description="Disordered" evidence="7">
    <location>
        <begin position="688"/>
        <end position="710"/>
    </location>
</feature>
<evidence type="ECO:0000259" key="10">
    <source>
        <dbReference type="Pfam" id="PF16869"/>
    </source>
</evidence>
<feature type="compositionally biased region" description="Polar residues" evidence="7">
    <location>
        <begin position="394"/>
        <end position="403"/>
    </location>
</feature>
<reference evidence="11 12" key="1">
    <citation type="journal article" date="2020" name="IScience">
        <title>Genome Sequencing of the Endangered Kingdonia uniflora (Circaeasteraceae, Ranunculales) Reveals Potential Mechanisms of Evolutionary Specialization.</title>
        <authorList>
            <person name="Sun Y."/>
            <person name="Deng T."/>
            <person name="Zhang A."/>
            <person name="Moore M.J."/>
            <person name="Landis J.B."/>
            <person name="Lin N."/>
            <person name="Zhang H."/>
            <person name="Zhang X."/>
            <person name="Huang J."/>
            <person name="Zhang X."/>
            <person name="Sun H."/>
            <person name="Wang H."/>
        </authorList>
    </citation>
    <scope>NUCLEOTIDE SEQUENCE [LARGE SCALE GENOMIC DNA]</scope>
    <source>
        <strain evidence="11">TB1705</strain>
        <tissue evidence="11">Leaf</tissue>
    </source>
</reference>
<sequence length="710" mass="79649">MRNNEPGGGSSSVDRFHIVQPHRDPEANWAVDLAKNLEEYLLKICSGEVTGDEEEDHLSVNFAQAALLLQGSVQVYSRKVEYLYTLVVHALEFISQKRQQDQTEKSSTQPDLSDNQSVIEEDNEPFLDLDDVPVEPKNCLDCGLSKDDGLNNFVKPPANLVVLEGDCFDTTGESGELESYLLATHDLYRDFILLDPCDAGEIHNFLKGNKAGTSNNASPRGTSVRSKTRKSFLSPTRRSAHKSPFKETQDAVLNRTPEINCNTSNNDVFLDPLPCNLPETDYHREGDNDGYSEPMDGPDDEDDDDDPWKPLNPHEPGNLKVKPFRKVKVPKRQRINSSKQISLASQFPVARLHGTISPDLTEVWEAQLDACKRQQEPQSPPLYEKLRQSLTDQGNETLSTFNSPKDDNEDDGYDNDIPDFEQGDFAMPKDTNMDADVPPNYEKVKPLNYYLVMFLDFYAILSDSVFDGDFAHSDKNDVFGQDQNCHASLEELCRSHLDALLASIAENEKQSELASRVSTWKQRIESTLDEQDSRPPFDIHKYGERVLDKLSIEDSRSEMSFTDVVSGQEKHDVARIFSALLQLVNNGNVSLDRGESGSNSLCYSAANSFRVRLLRHNKRREEVQLRSSKKRVKSPMRKHRAQGDSDKLSIAEKITSTTPSSLVSTSSVNSPQQIGKYSVKLGKVTTRCTPEGKRRRKSRLAGPVDLQTAG</sequence>
<dbReference type="OrthoDB" id="10038475at2759"/>
<feature type="compositionally biased region" description="Polar residues" evidence="7">
    <location>
        <begin position="105"/>
        <end position="118"/>
    </location>
</feature>
<feature type="compositionally biased region" description="Basic and acidic residues" evidence="7">
    <location>
        <begin position="641"/>
        <end position="650"/>
    </location>
</feature>
<dbReference type="InterPro" id="IPR009378">
    <property type="entry name" value="H2_N"/>
</dbReference>
<dbReference type="InterPro" id="IPR031719">
    <property type="entry name" value="H2_M"/>
</dbReference>
<evidence type="ECO:0000313" key="12">
    <source>
        <dbReference type="Proteomes" id="UP000541444"/>
    </source>
</evidence>
<feature type="compositionally biased region" description="Basic residues" evidence="7">
    <location>
        <begin position="627"/>
        <end position="640"/>
    </location>
</feature>
<dbReference type="Pfam" id="PF16869">
    <property type="entry name" value="CNDH2_M"/>
    <property type="match status" value="1"/>
</dbReference>
<comment type="similarity">
    <text evidence="2">Belongs to the CND2 H2 (condensin-2 subunit 2) family.</text>
</comment>
<evidence type="ECO:0000256" key="4">
    <source>
        <dbReference type="ARBA" id="ARBA00023067"/>
    </source>
</evidence>
<organism evidence="11 12">
    <name type="scientific">Kingdonia uniflora</name>
    <dbReference type="NCBI Taxonomy" id="39325"/>
    <lineage>
        <taxon>Eukaryota</taxon>
        <taxon>Viridiplantae</taxon>
        <taxon>Streptophyta</taxon>
        <taxon>Embryophyta</taxon>
        <taxon>Tracheophyta</taxon>
        <taxon>Spermatophyta</taxon>
        <taxon>Magnoliopsida</taxon>
        <taxon>Ranunculales</taxon>
        <taxon>Circaeasteraceae</taxon>
        <taxon>Kingdonia</taxon>
    </lineage>
</organism>
<evidence type="ECO:0000256" key="2">
    <source>
        <dbReference type="ARBA" id="ARBA00007844"/>
    </source>
</evidence>
<dbReference type="PANTHER" id="PTHR14324:SF3">
    <property type="entry name" value="CONDENSIN-2 COMPLEX SUBUNIT H2"/>
    <property type="match status" value="1"/>
</dbReference>
<evidence type="ECO:0000256" key="6">
    <source>
        <dbReference type="ARBA" id="ARBA00030479"/>
    </source>
</evidence>
<proteinExistence type="inferred from homology"/>
<feature type="region of interest" description="Disordered" evidence="7">
    <location>
        <begin position="206"/>
        <end position="251"/>
    </location>
</feature>
<evidence type="ECO:0000256" key="1">
    <source>
        <dbReference type="ARBA" id="ARBA00004123"/>
    </source>
</evidence>
<dbReference type="InterPro" id="IPR031737">
    <property type="entry name" value="CNDH2_C"/>
</dbReference>
<dbReference type="AlphaFoldDB" id="A0A7J7P2Y7"/>
<feature type="region of interest" description="Disordered" evidence="7">
    <location>
        <begin position="394"/>
        <end position="427"/>
    </location>
</feature>
<feature type="domain" description="Condensin II complex subunit H2 middle" evidence="10">
    <location>
        <begin position="155"/>
        <end position="305"/>
    </location>
</feature>
<feature type="region of interest" description="Disordered" evidence="7">
    <location>
        <begin position="98"/>
        <end position="118"/>
    </location>
</feature>
<feature type="compositionally biased region" description="Polar residues" evidence="7">
    <location>
        <begin position="211"/>
        <end position="237"/>
    </location>
</feature>
<dbReference type="GO" id="GO:0005634">
    <property type="term" value="C:nucleus"/>
    <property type="evidence" value="ECO:0007669"/>
    <property type="project" value="UniProtKB-SubCell"/>
</dbReference>